<reference evidence="2" key="1">
    <citation type="journal article" date="2010" name="Nat. Biotechnol.">
        <title>Draft genome sequence of the oilseed species Ricinus communis.</title>
        <authorList>
            <person name="Chan A.P."/>
            <person name="Crabtree J."/>
            <person name="Zhao Q."/>
            <person name="Lorenzi H."/>
            <person name="Orvis J."/>
            <person name="Puiu D."/>
            <person name="Melake-Berhan A."/>
            <person name="Jones K.M."/>
            <person name="Redman J."/>
            <person name="Chen G."/>
            <person name="Cahoon E.B."/>
            <person name="Gedil M."/>
            <person name="Stanke M."/>
            <person name="Haas B.J."/>
            <person name="Wortman J.R."/>
            <person name="Fraser-Liggett C.M."/>
            <person name="Ravel J."/>
            <person name="Rabinowicz P.D."/>
        </authorList>
    </citation>
    <scope>NUCLEOTIDE SEQUENCE [LARGE SCALE GENOMIC DNA]</scope>
    <source>
        <strain evidence="2">cv. Hale</strain>
    </source>
</reference>
<evidence type="ECO:0000313" key="1">
    <source>
        <dbReference type="EMBL" id="EEF22895.1"/>
    </source>
</evidence>
<sequence length="79" mass="8501">MRGGTMGRRAAGVGAFIPFVGKPAVLLDAIHRGVSTCRFTLVILTAANFRAVARYVPGIEFDLTDRTSRVATEPPKAHF</sequence>
<keyword evidence="2" id="KW-1185">Reference proteome</keyword>
<dbReference type="EMBL" id="EQ989511">
    <property type="protein sequence ID" value="EEF22895.1"/>
    <property type="molecule type" value="Genomic_DNA"/>
</dbReference>
<name>B9TML8_RICCO</name>
<dbReference type="AlphaFoldDB" id="B9TML8"/>
<proteinExistence type="predicted"/>
<organism evidence="1 2">
    <name type="scientific">Ricinus communis</name>
    <name type="common">Castor bean</name>
    <dbReference type="NCBI Taxonomy" id="3988"/>
    <lineage>
        <taxon>Eukaryota</taxon>
        <taxon>Viridiplantae</taxon>
        <taxon>Streptophyta</taxon>
        <taxon>Embryophyta</taxon>
        <taxon>Tracheophyta</taxon>
        <taxon>Spermatophyta</taxon>
        <taxon>Magnoliopsida</taxon>
        <taxon>eudicotyledons</taxon>
        <taxon>Gunneridae</taxon>
        <taxon>Pentapetalae</taxon>
        <taxon>rosids</taxon>
        <taxon>fabids</taxon>
        <taxon>Malpighiales</taxon>
        <taxon>Euphorbiaceae</taxon>
        <taxon>Acalyphoideae</taxon>
        <taxon>Acalypheae</taxon>
        <taxon>Ricinus</taxon>
    </lineage>
</organism>
<gene>
    <name evidence="1" type="ORF">RCOM_1856580</name>
</gene>
<dbReference type="InParanoid" id="B9TML8"/>
<protein>
    <submittedName>
        <fullName evidence="1">Uncharacterized protein</fullName>
    </submittedName>
</protein>
<dbReference type="Proteomes" id="UP000008311">
    <property type="component" value="Unassembled WGS sequence"/>
</dbReference>
<evidence type="ECO:0000313" key="2">
    <source>
        <dbReference type="Proteomes" id="UP000008311"/>
    </source>
</evidence>
<accession>B9TML8</accession>